<dbReference type="InterPro" id="IPR008875">
    <property type="entry name" value="TraX"/>
</dbReference>
<keyword evidence="1" id="KW-0472">Membrane</keyword>
<feature type="transmembrane region" description="Helical" evidence="1">
    <location>
        <begin position="310"/>
        <end position="330"/>
    </location>
</feature>
<reference evidence="2 3" key="1">
    <citation type="submission" date="2015-09" db="EMBL/GenBank/DDBJ databases">
        <title>Genome announcement of multiple Pseudomonas syringae strains.</title>
        <authorList>
            <person name="Thakur S."/>
            <person name="Wang P.W."/>
            <person name="Gong Y."/>
            <person name="Weir B.S."/>
            <person name="Guttman D.S."/>
        </authorList>
    </citation>
    <scope>NUCLEOTIDE SEQUENCE [LARGE SCALE GENOMIC DNA]</scope>
    <source>
        <strain evidence="2 3">ICMP9151</strain>
    </source>
</reference>
<keyword evidence="1" id="KW-0812">Transmembrane</keyword>
<organism evidence="2 3">
    <name type="scientific">Pseudomonas tremae</name>
    <dbReference type="NCBI Taxonomy" id="200454"/>
    <lineage>
        <taxon>Bacteria</taxon>
        <taxon>Pseudomonadati</taxon>
        <taxon>Pseudomonadota</taxon>
        <taxon>Gammaproteobacteria</taxon>
        <taxon>Pseudomonadales</taxon>
        <taxon>Pseudomonadaceae</taxon>
        <taxon>Pseudomonas</taxon>
    </lineage>
</organism>
<dbReference type="AlphaFoldDB" id="A0AA40TVB7"/>
<name>A0AA40TVB7_9PSED</name>
<sequence>MPGLLAAVIKVFGQIMVEEQDGFAYRHAVFGAAKAQHIDAGFPGQLGRRCVQKGTGIGEPCAVHVQMQAQLLAGRADRLEFFNLIDTPHFSGLGQGHDPWLGVMNVLTFECHFTNRFGRQLAASATSRQQFRAIGEELRCAAFIGFDVSRFRTDDTVVTLAQRGQRQRVGGRAVERKEHFAVGFEQTTEIIRRARSPLIVPIGALVPFVRLFHCRPGFGADTGIIVAGELLALVCHGRFLMGDYGAHCSDNSECGHVLTAGPTYPIWSDMDLSNPPFLPGRNKALDLLKWLAMLSMVLDHLRYVGWSVDFLYVPGRFAFPWFCLAIAVNLSRRSAAIVAPRVQWRYLGWLLAFAALSEIPYRLFMEDATVLNVMPTLLLGLLIAQGWQHRNPATRVMAVVALLLTAIFQKYLMFGFAGVLLPLVFVLVLERRLWYAVFPAVFCLAGNAWPQMFAGAGWGDPISVGSIVACMLAPVLGMALLRTKPEFAVIPMRRWAYAIYPLHFLVLLGLRGVLERV</sequence>
<accession>A0AA40TVB7</accession>
<gene>
    <name evidence="2" type="ORF">ALO43_04911</name>
</gene>
<feature type="transmembrane region" description="Helical" evidence="1">
    <location>
        <begin position="433"/>
        <end position="450"/>
    </location>
</feature>
<evidence type="ECO:0000256" key="1">
    <source>
        <dbReference type="SAM" id="Phobius"/>
    </source>
</evidence>
<feature type="transmembrane region" description="Helical" evidence="1">
    <location>
        <begin position="495"/>
        <end position="514"/>
    </location>
</feature>
<keyword evidence="1" id="KW-1133">Transmembrane helix</keyword>
<feature type="transmembrane region" description="Helical" evidence="1">
    <location>
        <begin position="342"/>
        <end position="363"/>
    </location>
</feature>
<dbReference type="EMBL" id="LJRO01000160">
    <property type="protein sequence ID" value="KPZ02266.1"/>
    <property type="molecule type" value="Genomic_DNA"/>
</dbReference>
<evidence type="ECO:0000313" key="2">
    <source>
        <dbReference type="EMBL" id="KPZ02266.1"/>
    </source>
</evidence>
<protein>
    <submittedName>
        <fullName evidence="2">TraX family protein</fullName>
    </submittedName>
</protein>
<proteinExistence type="predicted"/>
<dbReference type="Pfam" id="PF05857">
    <property type="entry name" value="TraX"/>
    <property type="match status" value="1"/>
</dbReference>
<feature type="transmembrane region" description="Helical" evidence="1">
    <location>
        <begin position="462"/>
        <end position="483"/>
    </location>
</feature>
<dbReference type="Proteomes" id="UP000050523">
    <property type="component" value="Unassembled WGS sequence"/>
</dbReference>
<feature type="transmembrane region" description="Helical" evidence="1">
    <location>
        <begin position="399"/>
        <end position="427"/>
    </location>
</feature>
<comment type="caution">
    <text evidence="2">The sequence shown here is derived from an EMBL/GenBank/DDBJ whole genome shotgun (WGS) entry which is preliminary data.</text>
</comment>
<evidence type="ECO:0000313" key="3">
    <source>
        <dbReference type="Proteomes" id="UP000050523"/>
    </source>
</evidence>